<evidence type="ECO:0000256" key="1">
    <source>
        <dbReference type="SAM" id="MobiDB-lite"/>
    </source>
</evidence>
<evidence type="ECO:0008006" key="4">
    <source>
        <dbReference type="Google" id="ProtNLM"/>
    </source>
</evidence>
<dbReference type="Gene3D" id="3.10.180.10">
    <property type="entry name" value="2,3-Dihydroxybiphenyl 1,2-Dioxygenase, domain 1"/>
    <property type="match status" value="1"/>
</dbReference>
<reference evidence="2 3" key="1">
    <citation type="journal article" date="2019" name="Int. J. Syst. Evol. Microbiol.">
        <title>The Global Catalogue of Microorganisms (GCM) 10K type strain sequencing project: providing services to taxonomists for standard genome sequencing and annotation.</title>
        <authorList>
            <consortium name="The Broad Institute Genomics Platform"/>
            <consortium name="The Broad Institute Genome Sequencing Center for Infectious Disease"/>
            <person name="Wu L."/>
            <person name="Ma J."/>
        </authorList>
    </citation>
    <scope>NUCLEOTIDE SEQUENCE [LARGE SCALE GENOMIC DNA]</scope>
    <source>
        <strain evidence="2 3">JCM 14546</strain>
    </source>
</reference>
<name>A0ABN2THI4_9MICO</name>
<sequence>MSSTQETSVEELADARHSAEHVEPHQDEASAGPKARTASEVDTYVGMPVRIMGSALRWYEAFFGRPADEIIEDEALWQLSTHTWLFVTADTARAGGGLVTLGVGNLDEYLARWAAGSLSHEPVETYENGVRHVTILDPDGNSLSLAEAPPAES</sequence>
<evidence type="ECO:0000313" key="3">
    <source>
        <dbReference type="Proteomes" id="UP001500755"/>
    </source>
</evidence>
<comment type="caution">
    <text evidence="2">The sequence shown here is derived from an EMBL/GenBank/DDBJ whole genome shotgun (WGS) entry which is preliminary data.</text>
</comment>
<dbReference type="EMBL" id="BAAANO010000018">
    <property type="protein sequence ID" value="GAA2009762.1"/>
    <property type="molecule type" value="Genomic_DNA"/>
</dbReference>
<dbReference type="SUPFAM" id="SSF54593">
    <property type="entry name" value="Glyoxalase/Bleomycin resistance protein/Dihydroxybiphenyl dioxygenase"/>
    <property type="match status" value="1"/>
</dbReference>
<gene>
    <name evidence="2" type="ORF">GCM10009755_20850</name>
</gene>
<dbReference type="InterPro" id="IPR029068">
    <property type="entry name" value="Glyas_Bleomycin-R_OHBP_Dase"/>
</dbReference>
<keyword evidence="3" id="KW-1185">Reference proteome</keyword>
<proteinExistence type="predicted"/>
<accession>A0ABN2THI4</accession>
<feature type="region of interest" description="Disordered" evidence="1">
    <location>
        <begin position="1"/>
        <end position="38"/>
    </location>
</feature>
<evidence type="ECO:0000313" key="2">
    <source>
        <dbReference type="EMBL" id="GAA2009762.1"/>
    </source>
</evidence>
<dbReference type="RefSeq" id="WP_344309440.1">
    <property type="nucleotide sequence ID" value="NZ_BAAANO010000018.1"/>
</dbReference>
<dbReference type="CDD" id="cd06587">
    <property type="entry name" value="VOC"/>
    <property type="match status" value="1"/>
</dbReference>
<organism evidence="2 3">
    <name type="scientific">Brevibacterium samyangense</name>
    <dbReference type="NCBI Taxonomy" id="366888"/>
    <lineage>
        <taxon>Bacteria</taxon>
        <taxon>Bacillati</taxon>
        <taxon>Actinomycetota</taxon>
        <taxon>Actinomycetes</taxon>
        <taxon>Micrococcales</taxon>
        <taxon>Brevibacteriaceae</taxon>
        <taxon>Brevibacterium</taxon>
    </lineage>
</organism>
<feature type="compositionally biased region" description="Basic and acidic residues" evidence="1">
    <location>
        <begin position="13"/>
        <end position="28"/>
    </location>
</feature>
<protein>
    <recommendedName>
        <fullName evidence="4">VOC family protein</fullName>
    </recommendedName>
</protein>
<dbReference type="Proteomes" id="UP001500755">
    <property type="component" value="Unassembled WGS sequence"/>
</dbReference>